<evidence type="ECO:0000256" key="7">
    <source>
        <dbReference type="ARBA" id="ARBA00022692"/>
    </source>
</evidence>
<keyword evidence="4" id="KW-1003">Cell membrane</keyword>
<keyword evidence="5 17" id="KW-0597">Phosphoprotein</keyword>
<evidence type="ECO:0000256" key="5">
    <source>
        <dbReference type="ARBA" id="ARBA00022553"/>
    </source>
</evidence>
<evidence type="ECO:0000256" key="18">
    <source>
        <dbReference type="SAM" id="Coils"/>
    </source>
</evidence>
<feature type="coiled-coil region" evidence="18">
    <location>
        <begin position="801"/>
        <end position="829"/>
    </location>
</feature>
<dbReference type="GO" id="GO:0005524">
    <property type="term" value="F:ATP binding"/>
    <property type="evidence" value="ECO:0007669"/>
    <property type="project" value="UniProtKB-KW"/>
</dbReference>
<evidence type="ECO:0000256" key="16">
    <source>
        <dbReference type="PROSITE-ProRule" id="PRU00110"/>
    </source>
</evidence>
<evidence type="ECO:0000259" key="24">
    <source>
        <dbReference type="PROSITE" id="PS50894"/>
    </source>
</evidence>
<evidence type="ECO:0000256" key="4">
    <source>
        <dbReference type="ARBA" id="ARBA00022475"/>
    </source>
</evidence>
<feature type="transmembrane region" description="Helical" evidence="19">
    <location>
        <begin position="46"/>
        <end position="63"/>
    </location>
</feature>
<comment type="subcellular location">
    <subcellularLocation>
        <location evidence="2">Cell membrane</location>
        <topology evidence="2">Multi-pass membrane protein</topology>
    </subcellularLocation>
</comment>
<accession>A0A5J5IGI0</accession>
<dbReference type="SMART" id="SM00086">
    <property type="entry name" value="PAC"/>
    <property type="match status" value="2"/>
</dbReference>
<evidence type="ECO:0000259" key="23">
    <source>
        <dbReference type="PROSITE" id="PS50113"/>
    </source>
</evidence>
<dbReference type="Gene3D" id="1.10.287.130">
    <property type="match status" value="1"/>
</dbReference>
<feature type="domain" description="Histidine kinase" evidence="20">
    <location>
        <begin position="358"/>
        <end position="579"/>
    </location>
</feature>
<dbReference type="Gene3D" id="3.30.565.10">
    <property type="entry name" value="Histidine kinase-like ATPase, C-terminal domain"/>
    <property type="match status" value="1"/>
</dbReference>
<feature type="modified residue" description="4-aspartylphosphate" evidence="17">
    <location>
        <position position="654"/>
    </location>
</feature>
<dbReference type="InterPro" id="IPR011006">
    <property type="entry name" value="CheY-like_superfamily"/>
</dbReference>
<dbReference type="Pfam" id="PF01627">
    <property type="entry name" value="Hpt"/>
    <property type="match status" value="1"/>
</dbReference>
<dbReference type="SUPFAM" id="SSF55874">
    <property type="entry name" value="ATPase domain of HSP90 chaperone/DNA topoisomerase II/histidine kinase"/>
    <property type="match status" value="1"/>
</dbReference>
<dbReference type="Pfam" id="PF00512">
    <property type="entry name" value="HisKA"/>
    <property type="match status" value="1"/>
</dbReference>
<evidence type="ECO:0000256" key="17">
    <source>
        <dbReference type="PROSITE-ProRule" id="PRU00169"/>
    </source>
</evidence>
<dbReference type="Gene3D" id="3.40.50.2300">
    <property type="match status" value="1"/>
</dbReference>
<dbReference type="RefSeq" id="WP_150416467.1">
    <property type="nucleotide sequence ID" value="NZ_VYQF01000008.1"/>
</dbReference>
<evidence type="ECO:0000256" key="8">
    <source>
        <dbReference type="ARBA" id="ARBA00022741"/>
    </source>
</evidence>
<dbReference type="PROSITE" id="PS50894">
    <property type="entry name" value="HPT"/>
    <property type="match status" value="1"/>
</dbReference>
<dbReference type="PANTHER" id="PTHR45339">
    <property type="entry name" value="HYBRID SIGNAL TRANSDUCTION HISTIDINE KINASE J"/>
    <property type="match status" value="1"/>
</dbReference>
<dbReference type="InterPro" id="IPR013655">
    <property type="entry name" value="PAS_fold_3"/>
</dbReference>
<comment type="subunit">
    <text evidence="14">At low DSF concentrations, interacts with RpfF.</text>
</comment>
<dbReference type="SUPFAM" id="SSF52172">
    <property type="entry name" value="CheY-like"/>
    <property type="match status" value="1"/>
</dbReference>
<evidence type="ECO:0000256" key="3">
    <source>
        <dbReference type="ARBA" id="ARBA00012438"/>
    </source>
</evidence>
<dbReference type="Proteomes" id="UP000326903">
    <property type="component" value="Unassembled WGS sequence"/>
</dbReference>
<dbReference type="NCBIfam" id="TIGR00229">
    <property type="entry name" value="sensory_box"/>
    <property type="match status" value="2"/>
</dbReference>
<dbReference type="InterPro" id="IPR000014">
    <property type="entry name" value="PAS"/>
</dbReference>
<comment type="catalytic activity">
    <reaction evidence="1">
        <text>ATP + protein L-histidine = ADP + protein N-phospho-L-histidine.</text>
        <dbReference type="EC" id="2.7.13.3"/>
    </reaction>
</comment>
<dbReference type="SUPFAM" id="SSF47384">
    <property type="entry name" value="Homodimeric domain of signal transducing histidine kinase"/>
    <property type="match status" value="1"/>
</dbReference>
<evidence type="ECO:0000313" key="25">
    <source>
        <dbReference type="EMBL" id="KAA9036344.1"/>
    </source>
</evidence>
<evidence type="ECO:0000256" key="15">
    <source>
        <dbReference type="ARBA" id="ARBA00068150"/>
    </source>
</evidence>
<dbReference type="InterPro" id="IPR008207">
    <property type="entry name" value="Sig_transdc_His_kin_Hpt_dom"/>
</dbReference>
<dbReference type="InterPro" id="IPR013656">
    <property type="entry name" value="PAS_4"/>
</dbReference>
<dbReference type="PRINTS" id="PR00344">
    <property type="entry name" value="BCTRLSENSOR"/>
</dbReference>
<keyword evidence="7 19" id="KW-0812">Transmembrane</keyword>
<dbReference type="PROSITE" id="PS50110">
    <property type="entry name" value="RESPONSE_REGULATORY"/>
    <property type="match status" value="1"/>
</dbReference>
<proteinExistence type="predicted"/>
<dbReference type="InterPro" id="IPR004358">
    <property type="entry name" value="Sig_transdc_His_kin-like_C"/>
</dbReference>
<dbReference type="CDD" id="cd00082">
    <property type="entry name" value="HisKA"/>
    <property type="match status" value="1"/>
</dbReference>
<feature type="domain" description="PAS" evidence="22">
    <location>
        <begin position="83"/>
        <end position="153"/>
    </location>
</feature>
<dbReference type="Gene3D" id="3.30.450.20">
    <property type="entry name" value="PAS domain"/>
    <property type="match status" value="2"/>
</dbReference>
<comment type="caution">
    <text evidence="25">The sequence shown here is derived from an EMBL/GenBank/DDBJ whole genome shotgun (WGS) entry which is preliminary data.</text>
</comment>
<dbReference type="InterPro" id="IPR001610">
    <property type="entry name" value="PAC"/>
</dbReference>
<evidence type="ECO:0000256" key="9">
    <source>
        <dbReference type="ARBA" id="ARBA00022777"/>
    </source>
</evidence>
<dbReference type="Pfam" id="PF02518">
    <property type="entry name" value="HATPase_c"/>
    <property type="match status" value="1"/>
</dbReference>
<dbReference type="InterPro" id="IPR003661">
    <property type="entry name" value="HisK_dim/P_dom"/>
</dbReference>
<gene>
    <name evidence="25" type="ORF">FW778_19115</name>
</gene>
<dbReference type="SUPFAM" id="SSF55785">
    <property type="entry name" value="PYP-like sensor domain (PAS domain)"/>
    <property type="match status" value="2"/>
</dbReference>
<dbReference type="EMBL" id="VYQF01000008">
    <property type="protein sequence ID" value="KAA9036344.1"/>
    <property type="molecule type" value="Genomic_DNA"/>
</dbReference>
<feature type="domain" description="Response regulatory" evidence="21">
    <location>
        <begin position="604"/>
        <end position="720"/>
    </location>
</feature>
<dbReference type="PROSITE" id="PS50109">
    <property type="entry name" value="HIS_KIN"/>
    <property type="match status" value="1"/>
</dbReference>
<dbReference type="InterPro" id="IPR000700">
    <property type="entry name" value="PAS-assoc_C"/>
</dbReference>
<protein>
    <recommendedName>
        <fullName evidence="15">Sensory/regulatory protein RpfC</fullName>
        <ecNumber evidence="3">2.7.13.3</ecNumber>
    </recommendedName>
</protein>
<sequence length="855" mass="96366">MKNSIQRRILDLQNGILYIMSFCFLLLVFFIVVLFQNKNADNDNTVIAISGGIVAFFLIYALLHKLNKNIKSAEIAKNKLAANELKYRNLIENAGITMYTTTFNGLVTFASSKASDLTGYNIDEIIGMHFTQFIAEEWVDVVKAKYKNQVKNDISETVFEFCIRTKQGDLKWVEQSAVLLKENNVPSGFQCITKDISERKKMEEVVRKYEEELVYNQELLQSVLDNATSLIYIKNLEGKYLLVNKQFKESLNVSDETVLGKTDFDFTDPVKAQSFKETDEQVIKTCKPVQLEDIIELPGGNRHILITKFPLINTQNEIYGISGIATDISERVIYQQELIKARRIAEDAKRLQEQFLANMSHEIRTPMNGIQGMTDLLLETELNDEQKDFAKTIKRSSDNLLVIINDILDFSKIKAGKLTIEKIDFEFNEVLENVKAIFRHRVKEKGLALTINPDTAIPSRLNGDPYRLNQILVNLIGNAIKFTNTGGIEISVTAKTKTPAVVVLEFAITDTGIGIETNKINEIFESFTQASVETARKYGGSGLGLAITKQLLELQKGHISVESTINSGTTFRFTIPYGYSQTSAPSFFRGEDSQNFSSILKGKKFLVAEDNEVNQKVIKHVLHKAGAEVDVANNGLEAIAFLNKSNDYNLIIMDLQMPEMDGYAATKYIRNVMNLTTPIIAMTASALKGEKSKCIEIGMNDYLSKPFDFHFLYKRILILLDNKIAGFTSKVVEEPLTNELFDLSIIEEMDDDEYLIEILSIFLDSTPQELNELQIACSSGDFQNAYKIAHKLKGSTGLFKANNLLQVLIEIEKNAKEEKTELLEKLGEKATGEFKKIETSLNKYLANIKVKPGVR</sequence>
<dbReference type="Pfam" id="PF08448">
    <property type="entry name" value="PAS_4"/>
    <property type="match status" value="1"/>
</dbReference>
<name>A0A5J5IGI0_9BACT</name>
<organism evidence="25 26">
    <name type="scientific">Ginsengibacter hankyongi</name>
    <dbReference type="NCBI Taxonomy" id="2607284"/>
    <lineage>
        <taxon>Bacteria</taxon>
        <taxon>Pseudomonadati</taxon>
        <taxon>Bacteroidota</taxon>
        <taxon>Chitinophagia</taxon>
        <taxon>Chitinophagales</taxon>
        <taxon>Chitinophagaceae</taxon>
        <taxon>Ginsengibacter</taxon>
    </lineage>
</organism>
<evidence type="ECO:0000256" key="14">
    <source>
        <dbReference type="ARBA" id="ARBA00064003"/>
    </source>
</evidence>
<dbReference type="InterPro" id="IPR036890">
    <property type="entry name" value="HATPase_C_sf"/>
</dbReference>
<feature type="domain" description="HPt" evidence="24">
    <location>
        <begin position="751"/>
        <end position="844"/>
    </location>
</feature>
<dbReference type="InterPro" id="IPR003594">
    <property type="entry name" value="HATPase_dom"/>
</dbReference>
<dbReference type="SMART" id="SM00388">
    <property type="entry name" value="HisKA"/>
    <property type="match status" value="1"/>
</dbReference>
<dbReference type="CDD" id="cd16922">
    <property type="entry name" value="HATPase_EvgS-ArcB-TorS-like"/>
    <property type="match status" value="1"/>
</dbReference>
<evidence type="ECO:0000256" key="2">
    <source>
        <dbReference type="ARBA" id="ARBA00004651"/>
    </source>
</evidence>
<dbReference type="GO" id="GO:0005886">
    <property type="term" value="C:plasma membrane"/>
    <property type="evidence" value="ECO:0007669"/>
    <property type="project" value="UniProtKB-SubCell"/>
</dbReference>
<dbReference type="PANTHER" id="PTHR45339:SF1">
    <property type="entry name" value="HYBRID SIGNAL TRANSDUCTION HISTIDINE KINASE J"/>
    <property type="match status" value="1"/>
</dbReference>
<evidence type="ECO:0000259" key="20">
    <source>
        <dbReference type="PROSITE" id="PS50109"/>
    </source>
</evidence>
<dbReference type="Gene3D" id="1.20.120.160">
    <property type="entry name" value="HPT domain"/>
    <property type="match status" value="1"/>
</dbReference>
<dbReference type="Pfam" id="PF08447">
    <property type="entry name" value="PAS_3"/>
    <property type="match status" value="1"/>
</dbReference>
<dbReference type="PROSITE" id="PS50112">
    <property type="entry name" value="PAS"/>
    <property type="match status" value="2"/>
</dbReference>
<feature type="domain" description="PAS" evidence="22">
    <location>
        <begin position="216"/>
        <end position="286"/>
    </location>
</feature>
<keyword evidence="10" id="KW-0067">ATP-binding</keyword>
<dbReference type="EC" id="2.7.13.3" evidence="3"/>
<evidence type="ECO:0000256" key="19">
    <source>
        <dbReference type="SAM" id="Phobius"/>
    </source>
</evidence>
<evidence type="ECO:0000259" key="21">
    <source>
        <dbReference type="PROSITE" id="PS50110"/>
    </source>
</evidence>
<keyword evidence="6" id="KW-0808">Transferase</keyword>
<dbReference type="PROSITE" id="PS50113">
    <property type="entry name" value="PAC"/>
    <property type="match status" value="1"/>
</dbReference>
<reference evidence="25 26" key="1">
    <citation type="submission" date="2019-09" db="EMBL/GenBank/DDBJ databases">
        <title>Draft genome sequence of Ginsengibacter sp. BR5-29.</title>
        <authorList>
            <person name="Im W.-T."/>
        </authorList>
    </citation>
    <scope>NUCLEOTIDE SEQUENCE [LARGE SCALE GENOMIC DNA]</scope>
    <source>
        <strain evidence="25 26">BR5-29</strain>
    </source>
</reference>
<dbReference type="SMART" id="SM00387">
    <property type="entry name" value="HATPase_c"/>
    <property type="match status" value="1"/>
</dbReference>
<dbReference type="InterPro" id="IPR036097">
    <property type="entry name" value="HisK_dim/P_sf"/>
</dbReference>
<feature type="modified residue" description="Phosphohistidine" evidence="16">
    <location>
        <position position="790"/>
    </location>
</feature>
<dbReference type="AlphaFoldDB" id="A0A5J5IGI0"/>
<dbReference type="CDD" id="cd17546">
    <property type="entry name" value="REC_hyHK_CKI1_RcsC-like"/>
    <property type="match status" value="1"/>
</dbReference>
<dbReference type="CDD" id="cd00130">
    <property type="entry name" value="PAS"/>
    <property type="match status" value="2"/>
</dbReference>
<evidence type="ECO:0000256" key="13">
    <source>
        <dbReference type="ARBA" id="ARBA00023136"/>
    </source>
</evidence>
<dbReference type="SUPFAM" id="SSF47226">
    <property type="entry name" value="Histidine-containing phosphotransfer domain, HPT domain"/>
    <property type="match status" value="1"/>
</dbReference>
<dbReference type="InterPro" id="IPR005467">
    <property type="entry name" value="His_kinase_dom"/>
</dbReference>
<keyword evidence="8" id="KW-0547">Nucleotide-binding</keyword>
<keyword evidence="12" id="KW-0902">Two-component regulatory system</keyword>
<keyword evidence="9" id="KW-0418">Kinase</keyword>
<dbReference type="InterPro" id="IPR001789">
    <property type="entry name" value="Sig_transdc_resp-reg_receiver"/>
</dbReference>
<feature type="transmembrane region" description="Helical" evidence="19">
    <location>
        <begin position="12"/>
        <end position="34"/>
    </location>
</feature>
<evidence type="ECO:0000256" key="1">
    <source>
        <dbReference type="ARBA" id="ARBA00000085"/>
    </source>
</evidence>
<dbReference type="InterPro" id="IPR035965">
    <property type="entry name" value="PAS-like_dom_sf"/>
</dbReference>
<dbReference type="FunFam" id="1.10.287.130:FF:000002">
    <property type="entry name" value="Two-component osmosensing histidine kinase"/>
    <property type="match status" value="1"/>
</dbReference>
<feature type="domain" description="PAC" evidence="23">
    <location>
        <begin position="157"/>
        <end position="208"/>
    </location>
</feature>
<keyword evidence="18" id="KW-0175">Coiled coil</keyword>
<keyword evidence="11 19" id="KW-1133">Transmembrane helix</keyword>
<evidence type="ECO:0000256" key="12">
    <source>
        <dbReference type="ARBA" id="ARBA00023012"/>
    </source>
</evidence>
<feature type="coiled-coil region" evidence="18">
    <location>
        <begin position="63"/>
        <end position="93"/>
    </location>
</feature>
<dbReference type="GO" id="GO:0000155">
    <property type="term" value="F:phosphorelay sensor kinase activity"/>
    <property type="evidence" value="ECO:0007669"/>
    <property type="project" value="InterPro"/>
</dbReference>
<dbReference type="Pfam" id="PF00072">
    <property type="entry name" value="Response_reg"/>
    <property type="match status" value="1"/>
</dbReference>
<dbReference type="InterPro" id="IPR036641">
    <property type="entry name" value="HPT_dom_sf"/>
</dbReference>
<evidence type="ECO:0000313" key="26">
    <source>
        <dbReference type="Proteomes" id="UP000326903"/>
    </source>
</evidence>
<dbReference type="SMART" id="SM00448">
    <property type="entry name" value="REC"/>
    <property type="match status" value="1"/>
</dbReference>
<dbReference type="FunFam" id="3.30.565.10:FF:000010">
    <property type="entry name" value="Sensor histidine kinase RcsC"/>
    <property type="match status" value="1"/>
</dbReference>
<evidence type="ECO:0000256" key="6">
    <source>
        <dbReference type="ARBA" id="ARBA00022679"/>
    </source>
</evidence>
<evidence type="ECO:0000256" key="10">
    <source>
        <dbReference type="ARBA" id="ARBA00022840"/>
    </source>
</evidence>
<evidence type="ECO:0000259" key="22">
    <source>
        <dbReference type="PROSITE" id="PS50112"/>
    </source>
</evidence>
<keyword evidence="13 19" id="KW-0472">Membrane</keyword>
<keyword evidence="26" id="KW-1185">Reference proteome</keyword>
<evidence type="ECO:0000256" key="11">
    <source>
        <dbReference type="ARBA" id="ARBA00022989"/>
    </source>
</evidence>
<dbReference type="SMART" id="SM00091">
    <property type="entry name" value="PAS"/>
    <property type="match status" value="2"/>
</dbReference>